<dbReference type="InterPro" id="IPR016024">
    <property type="entry name" value="ARM-type_fold"/>
</dbReference>
<evidence type="ECO:0000313" key="2">
    <source>
        <dbReference type="Proteomes" id="UP000007360"/>
    </source>
</evidence>
<dbReference type="InterPro" id="IPR014825">
    <property type="entry name" value="DNA_alkylation"/>
</dbReference>
<sequence length="230" mass="26816">MEYDEIIRELEVLSSPQDVEGMARFGINPQKTYAVRIPELRKIAKKAGKNHKLALRLWGAGYRETRILACMIEDPKQVTSDQMDLWAVEFDYWEICDQCCMKLFRLTPFAYQKIFQWSESEEEFKKRAAFALIAALAVHDKNAPDEKFEQFFPLIIKESTDDRTYVKKAVNWALRHIGKKNTSLNKKAIVVASEIKKMDSKSAKWIASDALRELKSEKVQERLYKRSQSI</sequence>
<organism evidence="1 2">
    <name type="scientific">Methanobacterium formicicum (strain DSM 3637 / PP1)</name>
    <dbReference type="NCBI Taxonomy" id="1204725"/>
    <lineage>
        <taxon>Archaea</taxon>
        <taxon>Methanobacteriati</taxon>
        <taxon>Methanobacteriota</taxon>
        <taxon>Methanomada group</taxon>
        <taxon>Methanobacteria</taxon>
        <taxon>Methanobacteriales</taxon>
        <taxon>Methanobacteriaceae</taxon>
        <taxon>Methanobacterium</taxon>
    </lineage>
</organism>
<dbReference type="RefSeq" id="WP_004030613.1">
    <property type="nucleotide sequence ID" value="NZ_AMPO01000005.1"/>
</dbReference>
<evidence type="ECO:0008006" key="3">
    <source>
        <dbReference type="Google" id="ProtNLM"/>
    </source>
</evidence>
<dbReference type="Pfam" id="PF08713">
    <property type="entry name" value="DNA_alkylation"/>
    <property type="match status" value="1"/>
</dbReference>
<dbReference type="Gene3D" id="1.25.10.90">
    <property type="match status" value="1"/>
</dbReference>
<dbReference type="PATRIC" id="fig|1204725.3.peg.1327"/>
<dbReference type="CDD" id="cd06561">
    <property type="entry name" value="AlkD_like"/>
    <property type="match status" value="1"/>
</dbReference>
<dbReference type="SUPFAM" id="SSF48371">
    <property type="entry name" value="ARM repeat"/>
    <property type="match status" value="1"/>
</dbReference>
<keyword evidence="2" id="KW-1185">Reference proteome</keyword>
<dbReference type="EMBL" id="AMPO01000005">
    <property type="protein sequence ID" value="EKF85731.1"/>
    <property type="molecule type" value="Genomic_DNA"/>
</dbReference>
<name>K2QCJ3_METFP</name>
<reference evidence="1 2" key="1">
    <citation type="journal article" date="2012" name="J. Bacteriol.">
        <title>Draft genome sequence of Methanobacterium formicicum DSM 3637, an archaebacterium isolated from the methane producer amoeba Pelomyxa palustris.</title>
        <authorList>
            <person name="Gutierrez G."/>
        </authorList>
    </citation>
    <scope>NUCLEOTIDE SEQUENCE [LARGE SCALE GENOMIC DNA]</scope>
    <source>
        <strain evidence="2">DSM 3637 / PP1</strain>
    </source>
</reference>
<gene>
    <name evidence="1" type="ORF">A994_06615</name>
</gene>
<accession>K2QCJ3</accession>
<dbReference type="AlphaFoldDB" id="K2QCJ3"/>
<dbReference type="PANTHER" id="PTHR41291">
    <property type="entry name" value="DNA ALKYLATION REPAIR PROTEIN"/>
    <property type="match status" value="1"/>
</dbReference>
<dbReference type="PANTHER" id="PTHR41291:SF1">
    <property type="entry name" value="DNA ALKYLATION REPAIR PROTEIN"/>
    <property type="match status" value="1"/>
</dbReference>
<protein>
    <recommendedName>
        <fullName evidence="3">DNA alkylation repair enzyme</fullName>
    </recommendedName>
</protein>
<proteinExistence type="predicted"/>
<evidence type="ECO:0000313" key="1">
    <source>
        <dbReference type="EMBL" id="EKF85731.1"/>
    </source>
</evidence>
<dbReference type="OrthoDB" id="53307at2157"/>
<comment type="caution">
    <text evidence="1">The sequence shown here is derived from an EMBL/GenBank/DDBJ whole genome shotgun (WGS) entry which is preliminary data.</text>
</comment>
<dbReference type="Proteomes" id="UP000007360">
    <property type="component" value="Unassembled WGS sequence"/>
</dbReference>